<evidence type="ECO:0000313" key="1">
    <source>
        <dbReference type="EMBL" id="RNA20688.1"/>
    </source>
</evidence>
<protein>
    <submittedName>
        <fullName evidence="1">Uncharacterized protein</fullName>
    </submittedName>
</protein>
<name>A0A3M7RBQ5_BRAPC</name>
<proteinExistence type="predicted"/>
<dbReference type="Proteomes" id="UP000276133">
    <property type="component" value="Unassembled WGS sequence"/>
</dbReference>
<accession>A0A3M7RBQ5</accession>
<organism evidence="1 2">
    <name type="scientific">Brachionus plicatilis</name>
    <name type="common">Marine rotifer</name>
    <name type="synonym">Brachionus muelleri</name>
    <dbReference type="NCBI Taxonomy" id="10195"/>
    <lineage>
        <taxon>Eukaryota</taxon>
        <taxon>Metazoa</taxon>
        <taxon>Spiralia</taxon>
        <taxon>Gnathifera</taxon>
        <taxon>Rotifera</taxon>
        <taxon>Eurotatoria</taxon>
        <taxon>Monogononta</taxon>
        <taxon>Pseudotrocha</taxon>
        <taxon>Ploima</taxon>
        <taxon>Brachionidae</taxon>
        <taxon>Brachionus</taxon>
    </lineage>
</organism>
<keyword evidence="2" id="KW-1185">Reference proteome</keyword>
<evidence type="ECO:0000313" key="2">
    <source>
        <dbReference type="Proteomes" id="UP000276133"/>
    </source>
</evidence>
<gene>
    <name evidence="1" type="ORF">BpHYR1_016651</name>
</gene>
<dbReference type="AlphaFoldDB" id="A0A3M7RBQ5"/>
<dbReference type="EMBL" id="REGN01003805">
    <property type="protein sequence ID" value="RNA20688.1"/>
    <property type="molecule type" value="Genomic_DNA"/>
</dbReference>
<sequence>MHLKRLMNQDQLPIAFQKHDFTKLVIYLCVKRWIKKRIKNKEKWNWGSGVNLLMDVFTNTNVQRTA</sequence>
<reference evidence="1 2" key="1">
    <citation type="journal article" date="2018" name="Sci. Rep.">
        <title>Genomic signatures of local adaptation to the degree of environmental predictability in rotifers.</title>
        <authorList>
            <person name="Franch-Gras L."/>
            <person name="Hahn C."/>
            <person name="Garcia-Roger E.M."/>
            <person name="Carmona M.J."/>
            <person name="Serra M."/>
            <person name="Gomez A."/>
        </authorList>
    </citation>
    <scope>NUCLEOTIDE SEQUENCE [LARGE SCALE GENOMIC DNA]</scope>
    <source>
        <strain evidence="1">HYR1</strain>
    </source>
</reference>
<comment type="caution">
    <text evidence="1">The sequence shown here is derived from an EMBL/GenBank/DDBJ whole genome shotgun (WGS) entry which is preliminary data.</text>
</comment>